<keyword evidence="4" id="KW-0255">Endonuclease</keyword>
<comment type="caution">
    <text evidence="8">The sequence shown here is derived from an EMBL/GenBank/DDBJ whole genome shotgun (WGS) entry which is preliminary data.</text>
</comment>
<keyword evidence="3" id="KW-0540">Nuclease</keyword>
<dbReference type="GO" id="GO:0004519">
    <property type="term" value="F:endonuclease activity"/>
    <property type="evidence" value="ECO:0007669"/>
    <property type="project" value="UniProtKB-KW"/>
</dbReference>
<evidence type="ECO:0000313" key="9">
    <source>
        <dbReference type="Proteomes" id="UP001458880"/>
    </source>
</evidence>
<keyword evidence="5" id="KW-0378">Hydrolase</keyword>
<evidence type="ECO:0000313" key="8">
    <source>
        <dbReference type="EMBL" id="KAK9703421.1"/>
    </source>
</evidence>
<dbReference type="PANTHER" id="PTHR37984">
    <property type="entry name" value="PROTEIN CBG26694"/>
    <property type="match status" value="1"/>
</dbReference>
<organism evidence="8 9">
    <name type="scientific">Popillia japonica</name>
    <name type="common">Japanese beetle</name>
    <dbReference type="NCBI Taxonomy" id="7064"/>
    <lineage>
        <taxon>Eukaryota</taxon>
        <taxon>Metazoa</taxon>
        <taxon>Ecdysozoa</taxon>
        <taxon>Arthropoda</taxon>
        <taxon>Hexapoda</taxon>
        <taxon>Insecta</taxon>
        <taxon>Pterygota</taxon>
        <taxon>Neoptera</taxon>
        <taxon>Endopterygota</taxon>
        <taxon>Coleoptera</taxon>
        <taxon>Polyphaga</taxon>
        <taxon>Scarabaeiformia</taxon>
        <taxon>Scarabaeidae</taxon>
        <taxon>Rutelinae</taxon>
        <taxon>Popillia</taxon>
    </lineage>
</organism>
<dbReference type="CDD" id="cd09274">
    <property type="entry name" value="RNase_HI_RT_Ty3"/>
    <property type="match status" value="1"/>
</dbReference>
<dbReference type="GO" id="GO:0003964">
    <property type="term" value="F:RNA-directed DNA polymerase activity"/>
    <property type="evidence" value="ECO:0007669"/>
    <property type="project" value="UniProtKB-KW"/>
</dbReference>
<dbReference type="FunFam" id="3.30.70.270:FF:000023">
    <property type="entry name" value="Pol"/>
    <property type="match status" value="1"/>
</dbReference>
<evidence type="ECO:0000256" key="1">
    <source>
        <dbReference type="ARBA" id="ARBA00022679"/>
    </source>
</evidence>
<accession>A0AAW1JIE5</accession>
<dbReference type="Gene3D" id="3.10.20.370">
    <property type="match status" value="1"/>
</dbReference>
<dbReference type="AlphaFoldDB" id="A0AAW1JIE5"/>
<evidence type="ECO:0000256" key="2">
    <source>
        <dbReference type="ARBA" id="ARBA00022695"/>
    </source>
</evidence>
<evidence type="ECO:0000256" key="3">
    <source>
        <dbReference type="ARBA" id="ARBA00022722"/>
    </source>
</evidence>
<evidence type="ECO:0000256" key="4">
    <source>
        <dbReference type="ARBA" id="ARBA00022759"/>
    </source>
</evidence>
<sequence>MTIQLTSREPIMCRPYRLPYAQRKIVTETINILLDAGIVRESRSNYASPVVLVRKRDGIERMCVDYRRLNAVTKRERVPMMNIDEQLDKLANNKYFTVLDLASGYYQIPIAKECRHLTSFVTTDGQYEFNRLPFGLVNGPSVFSRLMSVISAKLPSNFVSVYMDDLLIPSVSVEDGLNKLKIVLDLLQKEGLTLNLKKCHFLQENVEYLGFEVDAKGVRPGERKTEAVKNFKRPENLREVRQFLGLTGFFRRFIQNYATIASPLTLLTRKETRWKWEDEQEKAFEHLKQSLSERPVLALYNPDAGGNEKSEQEKAFEHLKQSLSERPVLALYNPDADLEVHTDASKDGLAGILVQKDDDEALKPIAFFSRQTSQAENNYHSYELESLAVVEALERFRVYLLGRQFKVVTDCNSLKTIMKKRDLLPRIARWILKLQEYQFSIEHRPGNRMLHADALSRNPNEDARTTEVASIDVLTVRIEDQDWVLTMQLQDKLLANIRAKLHL</sequence>
<name>A0AAW1JIE5_POPJA</name>
<dbReference type="Pfam" id="PF00078">
    <property type="entry name" value="RVT_1"/>
    <property type="match status" value="1"/>
</dbReference>
<dbReference type="FunFam" id="3.10.20.370:FF:000001">
    <property type="entry name" value="Retrovirus-related Pol polyprotein from transposon 17.6-like protein"/>
    <property type="match status" value="1"/>
</dbReference>
<dbReference type="SUPFAM" id="SSF56672">
    <property type="entry name" value="DNA/RNA polymerases"/>
    <property type="match status" value="2"/>
</dbReference>
<keyword evidence="2" id="KW-0548">Nucleotidyltransferase</keyword>
<dbReference type="PANTHER" id="PTHR37984:SF5">
    <property type="entry name" value="PROTEIN NYNRIN-LIKE"/>
    <property type="match status" value="1"/>
</dbReference>
<dbReference type="InterPro" id="IPR043128">
    <property type="entry name" value="Rev_trsase/Diguanyl_cyclase"/>
</dbReference>
<evidence type="ECO:0000256" key="5">
    <source>
        <dbReference type="ARBA" id="ARBA00022801"/>
    </source>
</evidence>
<dbReference type="InterPro" id="IPR000477">
    <property type="entry name" value="RT_dom"/>
</dbReference>
<dbReference type="EMBL" id="JASPKY010000370">
    <property type="protein sequence ID" value="KAK9703421.1"/>
    <property type="molecule type" value="Genomic_DNA"/>
</dbReference>
<dbReference type="Gene3D" id="3.10.10.10">
    <property type="entry name" value="HIV Type 1 Reverse Transcriptase, subunit A, domain 1"/>
    <property type="match status" value="1"/>
</dbReference>
<dbReference type="CDD" id="cd01647">
    <property type="entry name" value="RT_LTR"/>
    <property type="match status" value="1"/>
</dbReference>
<dbReference type="GO" id="GO:0016787">
    <property type="term" value="F:hydrolase activity"/>
    <property type="evidence" value="ECO:0007669"/>
    <property type="project" value="UniProtKB-KW"/>
</dbReference>
<dbReference type="Proteomes" id="UP001458880">
    <property type="component" value="Unassembled WGS sequence"/>
</dbReference>
<feature type="domain" description="Reverse transcriptase" evidence="7">
    <location>
        <begin position="34"/>
        <end position="213"/>
    </location>
</feature>
<dbReference type="PROSITE" id="PS50878">
    <property type="entry name" value="RT_POL"/>
    <property type="match status" value="1"/>
</dbReference>
<protein>
    <submittedName>
        <fullName evidence="8">Reverse transcriptase (RNA-dependent DNA polymerase)</fullName>
    </submittedName>
</protein>
<dbReference type="Gene3D" id="3.30.70.270">
    <property type="match status" value="2"/>
</dbReference>
<gene>
    <name evidence="8" type="ORF">QE152_g29350</name>
</gene>
<dbReference type="Pfam" id="PF17917">
    <property type="entry name" value="RT_RNaseH"/>
    <property type="match status" value="1"/>
</dbReference>
<keyword evidence="9" id="KW-1185">Reference proteome</keyword>
<proteinExistence type="predicted"/>
<evidence type="ECO:0000259" key="7">
    <source>
        <dbReference type="PROSITE" id="PS50878"/>
    </source>
</evidence>
<reference evidence="8 9" key="1">
    <citation type="journal article" date="2024" name="BMC Genomics">
        <title>De novo assembly and annotation of Popillia japonica's genome with initial clues to its potential as an invasive pest.</title>
        <authorList>
            <person name="Cucini C."/>
            <person name="Boschi S."/>
            <person name="Funari R."/>
            <person name="Cardaioli E."/>
            <person name="Iannotti N."/>
            <person name="Marturano G."/>
            <person name="Paoli F."/>
            <person name="Bruttini M."/>
            <person name="Carapelli A."/>
            <person name="Frati F."/>
            <person name="Nardi F."/>
        </authorList>
    </citation>
    <scope>NUCLEOTIDE SEQUENCE [LARGE SCALE GENOMIC DNA]</scope>
    <source>
        <strain evidence="8">DMR45628</strain>
    </source>
</reference>
<dbReference type="InterPro" id="IPR043502">
    <property type="entry name" value="DNA/RNA_pol_sf"/>
</dbReference>
<keyword evidence="1" id="KW-0808">Transferase</keyword>
<evidence type="ECO:0000256" key="6">
    <source>
        <dbReference type="ARBA" id="ARBA00022918"/>
    </source>
</evidence>
<dbReference type="InterPro" id="IPR050951">
    <property type="entry name" value="Retrovirus_Pol_polyprotein"/>
</dbReference>
<dbReference type="InterPro" id="IPR041373">
    <property type="entry name" value="RT_RNaseH"/>
</dbReference>
<keyword evidence="6 8" id="KW-0695">RNA-directed DNA polymerase</keyword>